<reference evidence="1 2" key="1">
    <citation type="submission" date="2023-07" db="EMBL/GenBank/DDBJ databases">
        <title>Sorghum-associated microbial communities from plants grown in Nebraska, USA.</title>
        <authorList>
            <person name="Schachtman D."/>
        </authorList>
    </citation>
    <scope>NUCLEOTIDE SEQUENCE [LARGE SCALE GENOMIC DNA]</scope>
    <source>
        <strain evidence="1 2">3199</strain>
    </source>
</reference>
<accession>A0ABU1SZ89</accession>
<dbReference type="Proteomes" id="UP001250791">
    <property type="component" value="Unassembled WGS sequence"/>
</dbReference>
<name>A0ABU1SZ89_9HYPH</name>
<organism evidence="1 2">
    <name type="scientific">Rhizobium miluonense</name>
    <dbReference type="NCBI Taxonomy" id="411945"/>
    <lineage>
        <taxon>Bacteria</taxon>
        <taxon>Pseudomonadati</taxon>
        <taxon>Pseudomonadota</taxon>
        <taxon>Alphaproteobacteria</taxon>
        <taxon>Hyphomicrobiales</taxon>
        <taxon>Rhizobiaceae</taxon>
        <taxon>Rhizobium/Agrobacterium group</taxon>
        <taxon>Rhizobium</taxon>
    </lineage>
</organism>
<comment type="caution">
    <text evidence="1">The sequence shown here is derived from an EMBL/GenBank/DDBJ whole genome shotgun (WGS) entry which is preliminary data.</text>
</comment>
<dbReference type="RefSeq" id="WP_310236044.1">
    <property type="nucleotide sequence ID" value="NZ_JAVDUP010000017.1"/>
</dbReference>
<evidence type="ECO:0000313" key="1">
    <source>
        <dbReference type="EMBL" id="MDR6904269.1"/>
    </source>
</evidence>
<dbReference type="EMBL" id="JAVDUP010000017">
    <property type="protein sequence ID" value="MDR6904269.1"/>
    <property type="molecule type" value="Genomic_DNA"/>
</dbReference>
<keyword evidence="2" id="KW-1185">Reference proteome</keyword>
<evidence type="ECO:0000313" key="2">
    <source>
        <dbReference type="Proteomes" id="UP001250791"/>
    </source>
</evidence>
<sequence length="177" mass="19784">MTYSATLSIFKVIEQGAVIERRPLVQLDSQVRTLYVTPEVSEALDGNDSRLKGFPMREMEKQISIFSAGYLVSGSLIGSSDKKPAIEKLVDLHEVWAFCARKPLMGQIRILGRFLDVGTFVGLQIYDRGFLGTREKYNGIAEQIPAHWVQIFRGIPAFEGETLADYLGGVVRDVDEI</sequence>
<protein>
    <submittedName>
        <fullName evidence="1">Uncharacterized protein</fullName>
    </submittedName>
</protein>
<proteinExistence type="predicted"/>
<gene>
    <name evidence="1" type="ORF">J2W52_005904</name>
</gene>